<accession>A0AAP2NUF0</accession>
<gene>
    <name evidence="1" type="ORF">EX242_02245</name>
</gene>
<dbReference type="EMBL" id="SHDO01000003">
    <property type="protein sequence ID" value="MBX6979083.1"/>
    <property type="molecule type" value="Genomic_DNA"/>
</dbReference>
<evidence type="ECO:0000313" key="1">
    <source>
        <dbReference type="EMBL" id="MBX6979083.1"/>
    </source>
</evidence>
<sequence>MDVSLQDWLAQEDRKADIRQRNKSYLELKGSFKYIYEKIPGYYKELKLLTKEISKLKKSIDKHDVANEYIDRVNKYIDRVKKGLDKYMELKDKLKLYLDQPGKIKNISSDITENYSDVALSIRNYPTINYYLYRLSSNSKRNSQEKINEAKDYTLDFHTSLAKIREPVALISRTINEIKYYEEIGAGFEVDEPVDNKPKTIAENFDTPNDSLKKGSLTHDKPIKAKNKGNLGLYNEGNNLIENIVGLYNSEQALLNTVSDNINITNGAKVLIPFLPTM</sequence>
<protein>
    <submittedName>
        <fullName evidence="1">Uncharacterized protein</fullName>
    </submittedName>
</protein>
<dbReference type="AlphaFoldDB" id="A0AAP2NUF0"/>
<proteinExistence type="predicted"/>
<evidence type="ECO:0000313" key="2">
    <source>
        <dbReference type="Proteomes" id="UP000824410"/>
    </source>
</evidence>
<name>A0AAP2NUF0_PRORE</name>
<organism evidence="1 2">
    <name type="scientific">Providencia rettgeri</name>
    <dbReference type="NCBI Taxonomy" id="587"/>
    <lineage>
        <taxon>Bacteria</taxon>
        <taxon>Pseudomonadati</taxon>
        <taxon>Pseudomonadota</taxon>
        <taxon>Gammaproteobacteria</taxon>
        <taxon>Enterobacterales</taxon>
        <taxon>Morganellaceae</taxon>
        <taxon>Providencia</taxon>
    </lineage>
</organism>
<dbReference type="RefSeq" id="WP_129466778.1">
    <property type="nucleotide sequence ID" value="NZ_ABFDCF020000100.1"/>
</dbReference>
<reference evidence="1" key="1">
    <citation type="submission" date="2019-02" db="EMBL/GenBank/DDBJ databases">
        <title>Genomic characterization of isolates from hospital effluents in KZN, South Africa.</title>
        <authorList>
            <person name="Ntshobeni N."/>
            <person name="Allam M."/>
            <person name="Ismail A."/>
            <person name="Amoako D."/>
            <person name="Essack S."/>
            <person name="Chenia H."/>
        </authorList>
    </citation>
    <scope>NUCLEOTIDE SEQUENCE</scope>
    <source>
        <strain evidence="1">AFE97_S1</strain>
    </source>
</reference>
<comment type="caution">
    <text evidence="1">The sequence shown here is derived from an EMBL/GenBank/DDBJ whole genome shotgun (WGS) entry which is preliminary data.</text>
</comment>
<dbReference type="Proteomes" id="UP000824410">
    <property type="component" value="Unassembled WGS sequence"/>
</dbReference>